<name>A0A1D2QTZ8_9GAMM</name>
<accession>A0A1D2QTZ8</accession>
<proteinExistence type="predicted"/>
<dbReference type="InterPro" id="IPR010263">
    <property type="entry name" value="T6SS_TssK"/>
</dbReference>
<evidence type="ECO:0008006" key="4">
    <source>
        <dbReference type="Google" id="ProtNLM"/>
    </source>
</evidence>
<dbReference type="EMBL" id="MDLC01000002">
    <property type="protein sequence ID" value="ODS25024.1"/>
    <property type="molecule type" value="Genomic_DNA"/>
</dbReference>
<dbReference type="Proteomes" id="UP000242502">
    <property type="component" value="Unassembled WGS sequence"/>
</dbReference>
<dbReference type="Pfam" id="PF05936">
    <property type="entry name" value="T6SS_VasE"/>
    <property type="match status" value="1"/>
</dbReference>
<dbReference type="PANTHER" id="PTHR35566">
    <property type="entry name" value="BLR3599 PROTEIN"/>
    <property type="match status" value="1"/>
</dbReference>
<feature type="compositionally biased region" description="Polar residues" evidence="1">
    <location>
        <begin position="141"/>
        <end position="154"/>
    </location>
</feature>
<evidence type="ECO:0000313" key="3">
    <source>
        <dbReference type="Proteomes" id="UP000242502"/>
    </source>
</evidence>
<dbReference type="NCBIfam" id="TIGR03353">
    <property type="entry name" value="VI_chp_4"/>
    <property type="match status" value="1"/>
</dbReference>
<evidence type="ECO:0000256" key="1">
    <source>
        <dbReference type="SAM" id="MobiDB-lite"/>
    </source>
</evidence>
<dbReference type="STRING" id="62101.AB835_00520"/>
<protein>
    <recommendedName>
        <fullName evidence="4">Type VI secretion system-associated protein</fullName>
    </recommendedName>
</protein>
<feature type="region of interest" description="Disordered" evidence="1">
    <location>
        <begin position="133"/>
        <end position="158"/>
    </location>
</feature>
<evidence type="ECO:0000313" key="2">
    <source>
        <dbReference type="EMBL" id="ODS25024.1"/>
    </source>
</evidence>
<gene>
    <name evidence="2" type="ORF">AB835_00520</name>
</gene>
<reference evidence="2 3" key="1">
    <citation type="journal article" date="2016" name="Appl. Environ. Microbiol.">
        <title>Lack of Overt Genome Reduction in the Bryostatin-Producing Bryozoan Symbiont "Candidatus Endobugula sertula".</title>
        <authorList>
            <person name="Miller I.J."/>
            <person name="Vanee N."/>
            <person name="Fong S.S."/>
            <person name="Lim-Fong G.E."/>
            <person name="Kwan J.C."/>
        </authorList>
    </citation>
    <scope>NUCLEOTIDE SEQUENCE [LARGE SCALE GENOMIC DNA]</scope>
    <source>
        <strain evidence="2">AB1-4</strain>
    </source>
</reference>
<organism evidence="2 3">
    <name type="scientific">Candidatus Endobugula sertula</name>
    <name type="common">Bugula neritina bacterial symbiont</name>
    <dbReference type="NCBI Taxonomy" id="62101"/>
    <lineage>
        <taxon>Bacteria</taxon>
        <taxon>Pseudomonadati</taxon>
        <taxon>Pseudomonadota</taxon>
        <taxon>Gammaproteobacteria</taxon>
        <taxon>Cellvibrionales</taxon>
        <taxon>Cellvibrionaceae</taxon>
        <taxon>Candidatus Endobugula</taxon>
    </lineage>
</organism>
<sequence>MSSSKVASINRVQSSAINEDLTSCRLPRAICWHEGMLLSPHHFQQNHQYWERQLSRLIATLSPNFWGVGELVFNQAALLEGEVDIQRLVAILPDGFVVDYDSQNDEPLKVTLEEVGAEPVTVQLTIPIQVPGSASERSEIQRYSSRDGQPNIDENTGDNEMILPRLVPKLSLQVTDRVGNRYVGLPLFRIVKPEGGSLQLDPEYCPPLLSIGADKFRSGTEEVPGPKPIQHRARTLALFIRQKAMQLAGVAENGDGVGTNISQRHHRWIRAMVQELVAFELIAEASYSLPRKLYEALVRMAGPISELAPNSIPPHFPAYCHDDNLPYFNKVMKYIQDQVDRVNLNYSTLSFDNEREGVFTLMFDKAWEGRDIIIELRPSANDSREGVEKWIKVYRIASINLHKDLSERRLLGAKAECIEREEKSGIVPSPGNALFRIAADKRFISVGVKLVIVATNSKVKDHIPHSILIHIPHE</sequence>
<dbReference type="PANTHER" id="PTHR35566:SF1">
    <property type="entry name" value="TYPE VI SECRETION SYSTEM BASEPLATE COMPONENT TSSK1"/>
    <property type="match status" value="1"/>
</dbReference>
<dbReference type="AlphaFoldDB" id="A0A1D2QTZ8"/>
<comment type="caution">
    <text evidence="2">The sequence shown here is derived from an EMBL/GenBank/DDBJ whole genome shotgun (WGS) entry which is preliminary data.</text>
</comment>